<keyword evidence="7" id="KW-1185">Reference proteome</keyword>
<dbReference type="InterPro" id="IPR011837">
    <property type="entry name" value="Glycogen_debranch_GlgX"/>
</dbReference>
<proteinExistence type="inferred from homology"/>
<dbReference type="NCBIfam" id="TIGR02100">
    <property type="entry name" value="glgX_debranch"/>
    <property type="match status" value="1"/>
</dbReference>
<keyword evidence="2" id="KW-0378">Hydrolase</keyword>
<dbReference type="RefSeq" id="WP_160115703.1">
    <property type="nucleotide sequence ID" value="NZ_FNUY01000003.1"/>
</dbReference>
<dbReference type="GO" id="GO:0005980">
    <property type="term" value="P:glycogen catabolic process"/>
    <property type="evidence" value="ECO:0007669"/>
    <property type="project" value="InterPro"/>
</dbReference>
<dbReference type="Pfam" id="PF00128">
    <property type="entry name" value="Alpha-amylase"/>
    <property type="match status" value="1"/>
</dbReference>
<keyword evidence="3" id="KW-0326">Glycosidase</keyword>
<protein>
    <submittedName>
        <fullName evidence="6">Glycogen operon protein</fullName>
    </submittedName>
</protein>
<dbReference type="SUPFAM" id="SSF51011">
    <property type="entry name" value="Glycosyl hydrolase domain"/>
    <property type="match status" value="1"/>
</dbReference>
<dbReference type="InterPro" id="IPR014756">
    <property type="entry name" value="Ig_E-set"/>
</dbReference>
<sequence>MNTLPERRWQIAPCDLPAQMGATLVDGGVAFAVFSRNGDTVYLCLFDEAGEREIARLPLPCRSGDIHHGLLPGAGPGLRYALRVEGPFQPARGHRFDATKLLVDPYARRIDRPFRWDPALAAPPSAGIDTAPLVPRSIVTEQPAGVPHLSRQPKPGFIYELGVKSFTMRHPAIAEPLRGTLAALTAKPVLDHLARLGVSHVELMPIAAWMDERHLPSLGLANAWGYNPVNFFALDPRLAPGGDHDLRQLCAVYAEAGIGVILDIVLNHTAESDEHGATISLRGLDNAVYYRHASDDPGRLINDTGCGHTLALDRAPVVRMATDALRHWRGCGVAGFRFDLGTVMGRLETGFSQDAPLFAAILQDPDLANALLIAEPWDIGPGGYRLGEFPAPFAEWNGRYRDDVRRFWRGDAAMAGSLATRLAGSADLFGARHRGPDASINFIAAHDGFTLADLVGYAAKHNQANGEDNRDGDNDSHSWNNGREGPSDEPAIAAARDRDIRALLATLFLSRGIPMLTAGDELGRTQFGNNNAYAQDNAAFWLDWDHAEENRIGFVAELARLRREHPLLTAETFLTGKGTPPDAVWLKPDGTPIVDHEWQGLDALCLVLTGDDETMLIAINRGHQAVSLTLPEDQKWRRLASSAACDDARALPARSVSLYHRA</sequence>
<dbReference type="InterPro" id="IPR006047">
    <property type="entry name" value="GH13_cat_dom"/>
</dbReference>
<dbReference type="Proteomes" id="UP000236743">
    <property type="component" value="Unassembled WGS sequence"/>
</dbReference>
<name>A0A1H5XIW7_9HYPH</name>
<dbReference type="PANTHER" id="PTHR43002">
    <property type="entry name" value="GLYCOGEN DEBRANCHING ENZYME"/>
    <property type="match status" value="1"/>
</dbReference>
<organism evidence="6 7">
    <name type="scientific">Bosea lathyri</name>
    <dbReference type="NCBI Taxonomy" id="1036778"/>
    <lineage>
        <taxon>Bacteria</taxon>
        <taxon>Pseudomonadati</taxon>
        <taxon>Pseudomonadota</taxon>
        <taxon>Alphaproteobacteria</taxon>
        <taxon>Hyphomicrobiales</taxon>
        <taxon>Boseaceae</taxon>
        <taxon>Bosea</taxon>
    </lineage>
</organism>
<dbReference type="InterPro" id="IPR013780">
    <property type="entry name" value="Glyco_hydro_b"/>
</dbReference>
<accession>A0A1H5XIW7</accession>
<dbReference type="Pfam" id="PF02922">
    <property type="entry name" value="CBM_48"/>
    <property type="match status" value="1"/>
</dbReference>
<evidence type="ECO:0000259" key="5">
    <source>
        <dbReference type="SMART" id="SM00642"/>
    </source>
</evidence>
<evidence type="ECO:0000256" key="4">
    <source>
        <dbReference type="SAM" id="MobiDB-lite"/>
    </source>
</evidence>
<feature type="compositionally biased region" description="Basic and acidic residues" evidence="4">
    <location>
        <begin position="467"/>
        <end position="476"/>
    </location>
</feature>
<dbReference type="InterPro" id="IPR044505">
    <property type="entry name" value="GlgX_Isoamylase_N_E_set"/>
</dbReference>
<dbReference type="CDD" id="cd02856">
    <property type="entry name" value="E_set_GDE_Isoamylase_N"/>
    <property type="match status" value="1"/>
</dbReference>
<dbReference type="GO" id="GO:0004135">
    <property type="term" value="F:amylo-alpha-1,6-glucosidase activity"/>
    <property type="evidence" value="ECO:0007669"/>
    <property type="project" value="InterPro"/>
</dbReference>
<gene>
    <name evidence="6" type="ORF">SAMN04488115_103266</name>
</gene>
<dbReference type="InterPro" id="IPR017853">
    <property type="entry name" value="GH"/>
</dbReference>
<evidence type="ECO:0000313" key="7">
    <source>
        <dbReference type="Proteomes" id="UP000236743"/>
    </source>
</evidence>
<evidence type="ECO:0000256" key="3">
    <source>
        <dbReference type="ARBA" id="ARBA00023295"/>
    </source>
</evidence>
<dbReference type="SUPFAM" id="SSF51445">
    <property type="entry name" value="(Trans)glycosidases"/>
    <property type="match status" value="1"/>
</dbReference>
<dbReference type="SUPFAM" id="SSF81296">
    <property type="entry name" value="E set domains"/>
    <property type="match status" value="1"/>
</dbReference>
<dbReference type="Gene3D" id="2.60.40.10">
    <property type="entry name" value="Immunoglobulins"/>
    <property type="match status" value="1"/>
</dbReference>
<dbReference type="InterPro" id="IPR004193">
    <property type="entry name" value="Glyco_hydro_13_N"/>
</dbReference>
<dbReference type="InterPro" id="IPR013783">
    <property type="entry name" value="Ig-like_fold"/>
</dbReference>
<reference evidence="6 7" key="1">
    <citation type="submission" date="2016-10" db="EMBL/GenBank/DDBJ databases">
        <authorList>
            <person name="de Groot N.N."/>
        </authorList>
    </citation>
    <scope>NUCLEOTIDE SEQUENCE [LARGE SCALE GENOMIC DNA]</scope>
    <source>
        <strain evidence="6 7">DSM 26656</strain>
    </source>
</reference>
<dbReference type="SMART" id="SM00642">
    <property type="entry name" value="Aamy"/>
    <property type="match status" value="1"/>
</dbReference>
<evidence type="ECO:0000256" key="1">
    <source>
        <dbReference type="ARBA" id="ARBA00008061"/>
    </source>
</evidence>
<dbReference type="Gene3D" id="3.20.20.80">
    <property type="entry name" value="Glycosidases"/>
    <property type="match status" value="1"/>
</dbReference>
<comment type="similarity">
    <text evidence="1">Belongs to the glycosyl hydrolase 13 family.</text>
</comment>
<dbReference type="EMBL" id="FNUY01000003">
    <property type="protein sequence ID" value="SEG11679.1"/>
    <property type="molecule type" value="Genomic_DNA"/>
</dbReference>
<dbReference type="Gene3D" id="2.60.40.1180">
    <property type="entry name" value="Golgi alpha-mannosidase II"/>
    <property type="match status" value="1"/>
</dbReference>
<evidence type="ECO:0000313" key="6">
    <source>
        <dbReference type="EMBL" id="SEG11679.1"/>
    </source>
</evidence>
<feature type="region of interest" description="Disordered" evidence="4">
    <location>
        <begin position="463"/>
        <end position="489"/>
    </location>
</feature>
<dbReference type="OrthoDB" id="3236218at2"/>
<evidence type="ECO:0000256" key="2">
    <source>
        <dbReference type="ARBA" id="ARBA00022801"/>
    </source>
</evidence>
<dbReference type="AlphaFoldDB" id="A0A1H5XIW7"/>
<dbReference type="CDD" id="cd11326">
    <property type="entry name" value="AmyAc_Glg_debranch"/>
    <property type="match status" value="1"/>
</dbReference>
<feature type="domain" description="Glycosyl hydrolase family 13 catalytic" evidence="5">
    <location>
        <begin position="160"/>
        <end position="562"/>
    </location>
</feature>